<dbReference type="InterPro" id="IPR013762">
    <property type="entry name" value="Integrase-like_cat_sf"/>
</dbReference>
<dbReference type="InterPro" id="IPR024965">
    <property type="entry name" value="Putative_integrase"/>
</dbReference>
<name>A0ABU4XWI8_9HYPH</name>
<sequence length="999" mass="112552">MEMHYFRTVEGEEAFLNLEEVDQKDDGSTKFSRQGVKALKLIRSLSHMKPPTEEHLVAVELIFDEGICISPYTIFKQPLHKDICRSFNEISQFGCELRMALEAAGAFAFIDRVSDKQVAWGTIERILSVFSVCASGFNKLDEAPTAFVHAVVDFFRTSDGMGWNREVLGASNVSVQCVSNVVIGLAKVFNESTLLAKSRKHKSALPGRNPGWHAFQHSNDSVDQELLSLSQNFREDSRMRPGLVQAAIIKVASWIKKTFPNETVREVVLSAARPESFTSYLAEETGGKSSKHVLSIVEAARKLSISISEQLVEEIGGMVQFDLVSQKEVDKVKNQVKRSPKPSRARSRPLPEKLIPIMKEILDEGANGWPGKNFRIDLVVNGKVRNLYCPVIPTLFRTMLDIPLRMGQIRRLDSGEGDVRHFNGDKMKWEKNNGPLAGFWADLVGEPREDFPTRGYAIEIEDEIKPITGLWVNTNKTGDPFAMPWHMPAVFKRLWGLRKWQQKFNPIKTPVGPEVYLDAPQDYPESTKAMMPNIFPLSRLFPTGYWPEQGRIVTSSEIDHAWGLILLEIQHRWNKQHPGNQVTLVDIQPKTGRPCNPRYNIHGLRVRGLTNLRRGGMPLDLLSKFIAGHASLAMTIFYTEPHPSEIADAVEKATARFEAQRQFINDLKRMKVDEALRRTVSLSPSAVRSAIESASQFEFCNAAIGVCPYDGSRCGDGGDLIRKDESEGVSKGVYGPVEPRNCVVCRHFISGPPWMNELTDFSTKLAERRQYLSREESKVNELAAQYDQAYRDGTIGVAEYENRWDELGASMQQLKNEQESVDRAMFYTEVYVSACVKLYNADPKGEAGLMLVTSSRSALFEYREVTEFEQAVRITFAGRVYKVLGDERVERKRDDYCDLMMFNSGVVSPRMRTDVSPEHRRWAMDQYCLFISARASRAEIAGLAAGTLRYSDLGIEEQVRNLLEVSLSEPILLSGVTWPGATWLGVTRRDSPPAVEAMV</sequence>
<evidence type="ECO:0000256" key="1">
    <source>
        <dbReference type="ARBA" id="ARBA00023172"/>
    </source>
</evidence>
<accession>A0ABU4XWI8</accession>
<proteinExistence type="predicted"/>
<keyword evidence="2" id="KW-0175">Coiled coil</keyword>
<comment type="caution">
    <text evidence="3">The sequence shown here is derived from an EMBL/GenBank/DDBJ whole genome shotgun (WGS) entry which is preliminary data.</text>
</comment>
<evidence type="ECO:0000256" key="2">
    <source>
        <dbReference type="SAM" id="Coils"/>
    </source>
</evidence>
<dbReference type="EMBL" id="JAVIIW010000010">
    <property type="protein sequence ID" value="MDX8479057.1"/>
    <property type="molecule type" value="Genomic_DNA"/>
</dbReference>
<evidence type="ECO:0000313" key="3">
    <source>
        <dbReference type="EMBL" id="MDX8479057.1"/>
    </source>
</evidence>
<feature type="coiled-coil region" evidence="2">
    <location>
        <begin position="772"/>
        <end position="817"/>
    </location>
</feature>
<reference evidence="3 4" key="1">
    <citation type="submission" date="2023-08" db="EMBL/GenBank/DDBJ databases">
        <title>Implementing the SeqCode for naming new Mesorhizobium species isolated from Vachellia karroo root nodules.</title>
        <authorList>
            <person name="Van Lill M."/>
        </authorList>
    </citation>
    <scope>NUCLEOTIDE SEQUENCE [LARGE SCALE GENOMIC DNA]</scope>
    <source>
        <strain evidence="3 4">VK24D</strain>
    </source>
</reference>
<protein>
    <submittedName>
        <fullName evidence="3">VPA1269 family protein</fullName>
    </submittedName>
</protein>
<gene>
    <name evidence="3" type="ORF">RFN28_11305</name>
</gene>
<dbReference type="Proteomes" id="UP001287059">
    <property type="component" value="Unassembled WGS sequence"/>
</dbReference>
<dbReference type="RefSeq" id="WP_320287418.1">
    <property type="nucleotide sequence ID" value="NZ_JAVIIW010000010.1"/>
</dbReference>
<keyword evidence="4" id="KW-1185">Reference proteome</keyword>
<dbReference type="Pfam" id="PF13009">
    <property type="entry name" value="Integrase_2"/>
    <property type="match status" value="1"/>
</dbReference>
<keyword evidence="1" id="KW-0233">DNA recombination</keyword>
<dbReference type="SUPFAM" id="SSF56349">
    <property type="entry name" value="DNA breaking-rejoining enzymes"/>
    <property type="match status" value="1"/>
</dbReference>
<evidence type="ECO:0000313" key="4">
    <source>
        <dbReference type="Proteomes" id="UP001287059"/>
    </source>
</evidence>
<dbReference type="Gene3D" id="1.10.443.10">
    <property type="entry name" value="Intergrase catalytic core"/>
    <property type="match status" value="1"/>
</dbReference>
<dbReference type="InterPro" id="IPR011010">
    <property type="entry name" value="DNA_brk_join_enz"/>
</dbReference>
<organism evidence="3 4">
    <name type="scientific">Mesorhizobium album</name>
    <dbReference type="NCBI Taxonomy" id="3072314"/>
    <lineage>
        <taxon>Bacteria</taxon>
        <taxon>Pseudomonadati</taxon>
        <taxon>Pseudomonadota</taxon>
        <taxon>Alphaproteobacteria</taxon>
        <taxon>Hyphomicrobiales</taxon>
        <taxon>Phyllobacteriaceae</taxon>
        <taxon>Mesorhizobium</taxon>
    </lineage>
</organism>